<dbReference type="PANTHER" id="PTHR46211:SF14">
    <property type="entry name" value="GLYCEROPHOSPHODIESTER PHOSPHODIESTERASE"/>
    <property type="match status" value="1"/>
</dbReference>
<evidence type="ECO:0000313" key="3">
    <source>
        <dbReference type="Proteomes" id="UP000676506"/>
    </source>
</evidence>
<name>A0ABX8B7K6_9BACT</name>
<protein>
    <submittedName>
        <fullName evidence="2">Glycerophosphodiester phosphodiesterase</fullName>
    </submittedName>
</protein>
<dbReference type="SUPFAM" id="SSF51695">
    <property type="entry name" value="PLC-like phosphodiesterases"/>
    <property type="match status" value="1"/>
</dbReference>
<accession>A0ABX8B7K6</accession>
<dbReference type="Pfam" id="PF03009">
    <property type="entry name" value="GDPD"/>
    <property type="match status" value="1"/>
</dbReference>
<dbReference type="InterPro" id="IPR030395">
    <property type="entry name" value="GP_PDE_dom"/>
</dbReference>
<evidence type="ECO:0000313" key="2">
    <source>
        <dbReference type="EMBL" id="QUW02641.1"/>
    </source>
</evidence>
<feature type="domain" description="GP-PDE" evidence="1">
    <location>
        <begin position="8"/>
        <end position="246"/>
    </location>
</feature>
<dbReference type="Gene3D" id="3.20.20.190">
    <property type="entry name" value="Phosphatidylinositol (PI) phosphodiesterase"/>
    <property type="match status" value="1"/>
</dbReference>
<evidence type="ECO:0000259" key="1">
    <source>
        <dbReference type="PROSITE" id="PS51704"/>
    </source>
</evidence>
<dbReference type="PROSITE" id="PS51704">
    <property type="entry name" value="GP_PDE"/>
    <property type="match status" value="1"/>
</dbReference>
<proteinExistence type="predicted"/>
<keyword evidence="3" id="KW-1185">Reference proteome</keyword>
<gene>
    <name evidence="2" type="ORF">J8C06_09875</name>
</gene>
<dbReference type="InterPro" id="IPR017946">
    <property type="entry name" value="PLC-like_Pdiesterase_TIM-brl"/>
</dbReference>
<reference evidence="2 3" key="1">
    <citation type="submission" date="2021-03" db="EMBL/GenBank/DDBJ databases">
        <title>Genomic and phenotypic characterization of Chloracidobacterium isolates provides evidence for multiple species.</title>
        <authorList>
            <person name="Saini M.K."/>
            <person name="Costas A.M.G."/>
            <person name="Tank M."/>
            <person name="Bryant D.A."/>
        </authorList>
    </citation>
    <scope>NUCLEOTIDE SEQUENCE [LARGE SCALE GENOMIC DNA]</scope>
    <source>
        <strain evidence="2 3">BV2-C</strain>
    </source>
</reference>
<dbReference type="EMBL" id="CP072648">
    <property type="protein sequence ID" value="QUW02641.1"/>
    <property type="molecule type" value="Genomic_DNA"/>
</dbReference>
<dbReference type="Proteomes" id="UP000676506">
    <property type="component" value="Chromosome 1"/>
</dbReference>
<sequence length="257" mass="28494">MCPKVPPLIIFGHRGAAGTSPENTHAAFQQAFADGAHGIELDVQCCASGEVVVIHDETIDRTSTGVGRVAELSLNDLRAFDFGQWYDARFAGEGIPTLEEVFAQLPTDKVINVEIKNDHFSSRGEERAVARLIARFDLHERCLVSSFNPLVLWRVQQCDARIALAYLYRPQSPWYLRGLPVTRLLRLRALHPHHSLVTAARVALAHRLGLQVNTWTVNDLNDVERVVACGVDGIVTDYPSRLARWHASRPSSSGQGE</sequence>
<organism evidence="2 3">
    <name type="scientific">Chloracidobacterium validum</name>
    <dbReference type="NCBI Taxonomy" id="2821543"/>
    <lineage>
        <taxon>Bacteria</taxon>
        <taxon>Pseudomonadati</taxon>
        <taxon>Acidobacteriota</taxon>
        <taxon>Terriglobia</taxon>
        <taxon>Terriglobales</taxon>
        <taxon>Acidobacteriaceae</taxon>
        <taxon>Chloracidobacterium</taxon>
    </lineage>
</organism>
<dbReference type="PANTHER" id="PTHR46211">
    <property type="entry name" value="GLYCEROPHOSPHORYL DIESTER PHOSPHODIESTERASE"/>
    <property type="match status" value="1"/>
</dbReference>
<dbReference type="RefSeq" id="WP_211428532.1">
    <property type="nucleotide sequence ID" value="NZ_CP072648.1"/>
</dbReference>